<comment type="caution">
    <text evidence="10">The sequence shown here is derived from an EMBL/GenBank/DDBJ whole genome shotgun (WGS) entry which is preliminary data.</text>
</comment>
<gene>
    <name evidence="10" type="ORF">BHQ21_13895</name>
</gene>
<accession>A0A1E3STP0</accession>
<dbReference type="RefSeq" id="WP_069400867.1">
    <property type="nucleotide sequence ID" value="NZ_MIHC01000022.1"/>
</dbReference>
<feature type="domain" description="Acyl-CoA dehydrogenase/oxidase C-terminal" evidence="7">
    <location>
        <begin position="264"/>
        <end position="414"/>
    </location>
</feature>
<sequence>MIEWSETDLMMRDAVRQFVDKEIRPHLDELETGGLSPYPIARKFFSQFGLDAMAAESVKKMLDRERARQNGEKPDATADSGGMGVQGSTIAVLVSEIARVSIGLLSTASVSLGLGAATIASRGTLAQKERWLPELMTLEKIAAWAITEPDSGSDAFGGMKTYVKRDGEDYILNGQKTFITNGPYADVLVVYAKLDEGDAGLDKEGKRNRPVLVFVLDAGMEGLTQGKPFKKMGMMSSPTGELFFDNVRLSRDRLLGESEQPAGGDGRDSARDNFAAERIGIAMMALGIIDECHRLCVDYAKTRTLWGRNIGQFQLIQLKLAKMEIARMNVQNVVFMTIERQQAGKPLTLAEASAVKLYASETATEVAMEAVQLFGGNGYMAEYRVEQLARDAKSLMIYAGSNEVQVTHIARGLLGG</sequence>
<keyword evidence="4 5" id="KW-0274">FAD</keyword>
<comment type="cofactor">
    <cofactor evidence="1 5">
        <name>FAD</name>
        <dbReference type="ChEBI" id="CHEBI:57692"/>
    </cofactor>
</comment>
<dbReference type="Proteomes" id="UP000094224">
    <property type="component" value="Unassembled WGS sequence"/>
</dbReference>
<comment type="similarity">
    <text evidence="2 5">Belongs to the acyl-CoA dehydrogenase family.</text>
</comment>
<dbReference type="InterPro" id="IPR006091">
    <property type="entry name" value="Acyl-CoA_Oxase/DH_mid-dom"/>
</dbReference>
<dbReference type="SUPFAM" id="SSF47203">
    <property type="entry name" value="Acyl-CoA dehydrogenase C-terminal domain-like"/>
    <property type="match status" value="1"/>
</dbReference>
<dbReference type="SUPFAM" id="SSF56645">
    <property type="entry name" value="Acyl-CoA dehydrogenase NM domain-like"/>
    <property type="match status" value="1"/>
</dbReference>
<evidence type="ECO:0000256" key="4">
    <source>
        <dbReference type="ARBA" id="ARBA00022827"/>
    </source>
</evidence>
<evidence type="ECO:0000313" key="10">
    <source>
        <dbReference type="EMBL" id="ODR05530.1"/>
    </source>
</evidence>
<keyword evidence="5" id="KW-0560">Oxidoreductase</keyword>
<dbReference type="STRING" id="243061.AWC25_01730"/>
<dbReference type="InterPro" id="IPR009075">
    <property type="entry name" value="AcylCo_DH/oxidase_C"/>
</dbReference>
<dbReference type="Gene3D" id="1.10.540.10">
    <property type="entry name" value="Acyl-CoA dehydrogenase/oxidase, N-terminal domain"/>
    <property type="match status" value="1"/>
</dbReference>
<evidence type="ECO:0000256" key="1">
    <source>
        <dbReference type="ARBA" id="ARBA00001974"/>
    </source>
</evidence>
<dbReference type="Gene3D" id="1.20.140.10">
    <property type="entry name" value="Butyryl-CoA Dehydrogenase, subunit A, domain 3"/>
    <property type="match status" value="1"/>
</dbReference>
<dbReference type="EMBL" id="MIHC01000022">
    <property type="protein sequence ID" value="ODR05530.1"/>
    <property type="molecule type" value="Genomic_DNA"/>
</dbReference>
<dbReference type="Pfam" id="PF00441">
    <property type="entry name" value="Acyl-CoA_dh_1"/>
    <property type="match status" value="1"/>
</dbReference>
<evidence type="ECO:0000256" key="2">
    <source>
        <dbReference type="ARBA" id="ARBA00009347"/>
    </source>
</evidence>
<dbReference type="InterPro" id="IPR046373">
    <property type="entry name" value="Acyl-CoA_Oxase/DH_mid-dom_sf"/>
</dbReference>
<feature type="domain" description="Acyl-CoA dehydrogenase/oxidase N-terminal" evidence="9">
    <location>
        <begin position="5"/>
        <end position="137"/>
    </location>
</feature>
<evidence type="ECO:0000259" key="8">
    <source>
        <dbReference type="Pfam" id="PF02770"/>
    </source>
</evidence>
<dbReference type="PANTHER" id="PTHR43884">
    <property type="entry name" value="ACYL-COA DEHYDROGENASE"/>
    <property type="match status" value="1"/>
</dbReference>
<evidence type="ECO:0000259" key="7">
    <source>
        <dbReference type="Pfam" id="PF00441"/>
    </source>
</evidence>
<dbReference type="Gene3D" id="2.40.110.10">
    <property type="entry name" value="Butyryl-CoA Dehydrogenase, subunit A, domain 2"/>
    <property type="match status" value="1"/>
</dbReference>
<organism evidence="10 11">
    <name type="scientific">Mycobacterium sherrisii</name>
    <dbReference type="NCBI Taxonomy" id="243061"/>
    <lineage>
        <taxon>Bacteria</taxon>
        <taxon>Bacillati</taxon>
        <taxon>Actinomycetota</taxon>
        <taxon>Actinomycetes</taxon>
        <taxon>Mycobacteriales</taxon>
        <taxon>Mycobacteriaceae</taxon>
        <taxon>Mycobacterium</taxon>
        <taxon>Mycobacterium simiae complex</taxon>
    </lineage>
</organism>
<reference evidence="11" key="1">
    <citation type="submission" date="2016-09" db="EMBL/GenBank/DDBJ databases">
        <authorList>
            <person name="Greninger A.L."/>
            <person name="Jerome K.R."/>
            <person name="Mcnair B."/>
            <person name="Wallis C."/>
            <person name="Fang F."/>
        </authorList>
    </citation>
    <scope>NUCLEOTIDE SEQUENCE [LARGE SCALE GENOMIC DNA]</scope>
    <source>
        <strain evidence="11">BC1_M4</strain>
    </source>
</reference>
<dbReference type="InterPro" id="IPR009100">
    <property type="entry name" value="AcylCoA_DH/oxidase_NM_dom_sf"/>
</dbReference>
<keyword evidence="3 5" id="KW-0285">Flavoprotein</keyword>
<dbReference type="GO" id="GO:0050660">
    <property type="term" value="F:flavin adenine dinucleotide binding"/>
    <property type="evidence" value="ECO:0007669"/>
    <property type="project" value="InterPro"/>
</dbReference>
<feature type="compositionally biased region" description="Basic and acidic residues" evidence="6">
    <location>
        <begin position="63"/>
        <end position="76"/>
    </location>
</feature>
<dbReference type="PROSITE" id="PS00072">
    <property type="entry name" value="ACYL_COA_DH_1"/>
    <property type="match status" value="1"/>
</dbReference>
<evidence type="ECO:0000256" key="5">
    <source>
        <dbReference type="RuleBase" id="RU362125"/>
    </source>
</evidence>
<dbReference type="InterPro" id="IPR036250">
    <property type="entry name" value="AcylCo_DH-like_C"/>
</dbReference>
<dbReference type="PANTHER" id="PTHR43884:SF12">
    <property type="entry name" value="ISOVALERYL-COA DEHYDROGENASE, MITOCHONDRIAL-RELATED"/>
    <property type="match status" value="1"/>
</dbReference>
<evidence type="ECO:0000256" key="6">
    <source>
        <dbReference type="SAM" id="MobiDB-lite"/>
    </source>
</evidence>
<dbReference type="InterPro" id="IPR037069">
    <property type="entry name" value="AcylCoA_DH/ox_N_sf"/>
</dbReference>
<proteinExistence type="inferred from homology"/>
<dbReference type="GO" id="GO:0003995">
    <property type="term" value="F:acyl-CoA dehydrogenase activity"/>
    <property type="evidence" value="ECO:0007669"/>
    <property type="project" value="InterPro"/>
</dbReference>
<evidence type="ECO:0000259" key="9">
    <source>
        <dbReference type="Pfam" id="PF02771"/>
    </source>
</evidence>
<evidence type="ECO:0000313" key="11">
    <source>
        <dbReference type="Proteomes" id="UP000094224"/>
    </source>
</evidence>
<feature type="region of interest" description="Disordered" evidence="6">
    <location>
        <begin position="63"/>
        <end position="82"/>
    </location>
</feature>
<dbReference type="InterPro" id="IPR006089">
    <property type="entry name" value="Acyl-CoA_DH_CS"/>
</dbReference>
<dbReference type="AlphaFoldDB" id="A0A1E3STP0"/>
<dbReference type="InterPro" id="IPR013786">
    <property type="entry name" value="AcylCoA_DH/ox_N"/>
</dbReference>
<dbReference type="Pfam" id="PF02771">
    <property type="entry name" value="Acyl-CoA_dh_N"/>
    <property type="match status" value="1"/>
</dbReference>
<evidence type="ECO:0000256" key="3">
    <source>
        <dbReference type="ARBA" id="ARBA00022630"/>
    </source>
</evidence>
<dbReference type="Pfam" id="PF02770">
    <property type="entry name" value="Acyl-CoA_dh_M"/>
    <property type="match status" value="1"/>
</dbReference>
<feature type="domain" description="Acyl-CoA oxidase/dehydrogenase middle" evidence="8">
    <location>
        <begin position="143"/>
        <end position="247"/>
    </location>
</feature>
<keyword evidence="11" id="KW-1185">Reference proteome</keyword>
<protein>
    <submittedName>
        <fullName evidence="10">Acyl-CoA dehydrogenase</fullName>
    </submittedName>
</protein>
<name>A0A1E3STP0_9MYCO</name>